<organism evidence="1 2">
    <name type="scientific">Diphasiastrum complanatum</name>
    <name type="common">Issler's clubmoss</name>
    <name type="synonym">Lycopodium complanatum</name>
    <dbReference type="NCBI Taxonomy" id="34168"/>
    <lineage>
        <taxon>Eukaryota</taxon>
        <taxon>Viridiplantae</taxon>
        <taxon>Streptophyta</taxon>
        <taxon>Embryophyta</taxon>
        <taxon>Tracheophyta</taxon>
        <taxon>Lycopodiopsida</taxon>
        <taxon>Lycopodiales</taxon>
        <taxon>Lycopodiaceae</taxon>
        <taxon>Lycopodioideae</taxon>
        <taxon>Diphasiastrum</taxon>
    </lineage>
</organism>
<keyword evidence="2" id="KW-1185">Reference proteome</keyword>
<reference evidence="2" key="1">
    <citation type="journal article" date="2024" name="Proc. Natl. Acad. Sci. U.S.A.">
        <title>Extraordinary preservation of gene collinearity over three hundred million years revealed in homosporous lycophytes.</title>
        <authorList>
            <person name="Li C."/>
            <person name="Wickell D."/>
            <person name="Kuo L.Y."/>
            <person name="Chen X."/>
            <person name="Nie B."/>
            <person name="Liao X."/>
            <person name="Peng D."/>
            <person name="Ji J."/>
            <person name="Jenkins J."/>
            <person name="Williams M."/>
            <person name="Shu S."/>
            <person name="Plott C."/>
            <person name="Barry K."/>
            <person name="Rajasekar S."/>
            <person name="Grimwood J."/>
            <person name="Han X."/>
            <person name="Sun S."/>
            <person name="Hou Z."/>
            <person name="He W."/>
            <person name="Dai G."/>
            <person name="Sun C."/>
            <person name="Schmutz J."/>
            <person name="Leebens-Mack J.H."/>
            <person name="Li F.W."/>
            <person name="Wang L."/>
        </authorList>
    </citation>
    <scope>NUCLEOTIDE SEQUENCE [LARGE SCALE GENOMIC DNA]</scope>
    <source>
        <strain evidence="2">cv. PW_Plant_1</strain>
    </source>
</reference>
<name>A0ACC2E1B3_DIPCM</name>
<dbReference type="EMBL" id="CM055095">
    <property type="protein sequence ID" value="KAJ7560262.1"/>
    <property type="molecule type" value="Genomic_DNA"/>
</dbReference>
<proteinExistence type="predicted"/>
<protein>
    <submittedName>
        <fullName evidence="1">Uncharacterized protein</fullName>
    </submittedName>
</protein>
<evidence type="ECO:0000313" key="1">
    <source>
        <dbReference type="EMBL" id="KAJ7560262.1"/>
    </source>
</evidence>
<dbReference type="Proteomes" id="UP001162992">
    <property type="component" value="Chromosome 4"/>
</dbReference>
<evidence type="ECO:0000313" key="2">
    <source>
        <dbReference type="Proteomes" id="UP001162992"/>
    </source>
</evidence>
<gene>
    <name evidence="1" type="ORF">O6H91_04G120800</name>
</gene>
<accession>A0ACC2E1B3</accession>
<comment type="caution">
    <text evidence="1">The sequence shown here is derived from an EMBL/GenBank/DDBJ whole genome shotgun (WGS) entry which is preliminary data.</text>
</comment>
<sequence>MATTPTSVYMSVVEDVINNVRADFLSENVDESVLNELESLWELKMLQVGAVSASTLDTSYNAAVKSGTIPATPVQDLNIPYEATEEYEAPTTELLFPHMPSLTSAGEAVMYQYMPPGPVDQTVYLESDVGADVKTGKPAPYMQEPAPWMTKKLPGVDVNIAYQEGQEDEDAGTGQPPITKDFFTLATGKRKREELASTYFPGNYIPQQDGASDSGSMLRSFSTSRSPHQDDSVRKDLKVVNFLQTMNDPPMTSGVLTRIIDRGIPQLDGVDDNYDDDVAEEDYNDPVDEEPLTSSDPAGKAAKAEIAESDCSEPPLNEDDDDDDLDDIDQGDDEPKTSHLVLAQFEKVTRSKNKWKCILKDGIMNLNHKDILFVKVIICYLFVASLYIVTTFCHKCFLFVTFFFGRAMGNLSFDLNFSLKVFSFGFVLDVVTVICYRNTRSLHPAYNTLT</sequence>